<organism evidence="2">
    <name type="scientific">Capitella teleta</name>
    <name type="common">Polychaete worm</name>
    <dbReference type="NCBI Taxonomy" id="283909"/>
    <lineage>
        <taxon>Eukaryota</taxon>
        <taxon>Metazoa</taxon>
        <taxon>Spiralia</taxon>
        <taxon>Lophotrochozoa</taxon>
        <taxon>Annelida</taxon>
        <taxon>Polychaeta</taxon>
        <taxon>Sedentaria</taxon>
        <taxon>Scolecida</taxon>
        <taxon>Capitellidae</taxon>
        <taxon>Capitella</taxon>
    </lineage>
</organism>
<reference evidence="3" key="3">
    <citation type="submission" date="2015-06" db="UniProtKB">
        <authorList>
            <consortium name="EnsemblMetazoa"/>
        </authorList>
    </citation>
    <scope>IDENTIFICATION</scope>
</reference>
<dbReference type="EMBL" id="KB304479">
    <property type="protein sequence ID" value="ELU01996.1"/>
    <property type="molecule type" value="Genomic_DNA"/>
</dbReference>
<dbReference type="AlphaFoldDB" id="R7U798"/>
<protein>
    <submittedName>
        <fullName evidence="2 3">Uncharacterized protein</fullName>
    </submittedName>
</protein>
<dbReference type="Proteomes" id="UP000014760">
    <property type="component" value="Unassembled WGS sequence"/>
</dbReference>
<name>R7U798_CAPTE</name>
<evidence type="ECO:0000256" key="1">
    <source>
        <dbReference type="SAM" id="MobiDB-lite"/>
    </source>
</evidence>
<reference evidence="4" key="1">
    <citation type="submission" date="2012-12" db="EMBL/GenBank/DDBJ databases">
        <authorList>
            <person name="Hellsten U."/>
            <person name="Grimwood J."/>
            <person name="Chapman J.A."/>
            <person name="Shapiro H."/>
            <person name="Aerts A."/>
            <person name="Otillar R.P."/>
            <person name="Terry A.Y."/>
            <person name="Boore J.L."/>
            <person name="Simakov O."/>
            <person name="Marletaz F."/>
            <person name="Cho S.-J."/>
            <person name="Edsinger-Gonzales E."/>
            <person name="Havlak P."/>
            <person name="Kuo D.-H."/>
            <person name="Larsson T."/>
            <person name="Lv J."/>
            <person name="Arendt D."/>
            <person name="Savage R."/>
            <person name="Osoegawa K."/>
            <person name="de Jong P."/>
            <person name="Lindberg D.R."/>
            <person name="Seaver E.C."/>
            <person name="Weisblat D.A."/>
            <person name="Putnam N.H."/>
            <person name="Grigoriev I.V."/>
            <person name="Rokhsar D.S."/>
        </authorList>
    </citation>
    <scope>NUCLEOTIDE SEQUENCE</scope>
    <source>
        <strain evidence="4">I ESC-2004</strain>
    </source>
</reference>
<gene>
    <name evidence="2" type="ORF">CAPTEDRAFT_192868</name>
</gene>
<proteinExistence type="predicted"/>
<evidence type="ECO:0000313" key="2">
    <source>
        <dbReference type="EMBL" id="ELU01996.1"/>
    </source>
</evidence>
<reference evidence="2 4" key="2">
    <citation type="journal article" date="2013" name="Nature">
        <title>Insights into bilaterian evolution from three spiralian genomes.</title>
        <authorList>
            <person name="Simakov O."/>
            <person name="Marletaz F."/>
            <person name="Cho S.J."/>
            <person name="Edsinger-Gonzales E."/>
            <person name="Havlak P."/>
            <person name="Hellsten U."/>
            <person name="Kuo D.H."/>
            <person name="Larsson T."/>
            <person name="Lv J."/>
            <person name="Arendt D."/>
            <person name="Savage R."/>
            <person name="Osoegawa K."/>
            <person name="de Jong P."/>
            <person name="Grimwood J."/>
            <person name="Chapman J.A."/>
            <person name="Shapiro H."/>
            <person name="Aerts A."/>
            <person name="Otillar R.P."/>
            <person name="Terry A.Y."/>
            <person name="Boore J.L."/>
            <person name="Grigoriev I.V."/>
            <person name="Lindberg D.R."/>
            <person name="Seaver E.C."/>
            <person name="Weisblat D.A."/>
            <person name="Putnam N.H."/>
            <person name="Rokhsar D.S."/>
        </authorList>
    </citation>
    <scope>NUCLEOTIDE SEQUENCE</scope>
    <source>
        <strain evidence="2 4">I ESC-2004</strain>
    </source>
</reference>
<accession>R7U798</accession>
<feature type="region of interest" description="Disordered" evidence="1">
    <location>
        <begin position="1"/>
        <end position="38"/>
    </location>
</feature>
<dbReference type="EnsemblMetazoa" id="CapteT192868">
    <property type="protein sequence ID" value="CapteP192868"/>
    <property type="gene ID" value="CapteG192868"/>
</dbReference>
<evidence type="ECO:0000313" key="3">
    <source>
        <dbReference type="EnsemblMetazoa" id="CapteP192868"/>
    </source>
</evidence>
<dbReference type="EMBL" id="AMQN01009052">
    <property type="status" value="NOT_ANNOTATED_CDS"/>
    <property type="molecule type" value="Genomic_DNA"/>
</dbReference>
<evidence type="ECO:0000313" key="4">
    <source>
        <dbReference type="Proteomes" id="UP000014760"/>
    </source>
</evidence>
<feature type="compositionally biased region" description="Polar residues" evidence="1">
    <location>
        <begin position="8"/>
        <end position="29"/>
    </location>
</feature>
<keyword evidence="4" id="KW-1185">Reference proteome</keyword>
<dbReference type="HOGENOM" id="CLU_1422710_0_0_1"/>
<sequence length="191" mass="21254">MIDRSRWNQHGSLSEMSSDSDATPANSPSQRRRRFAQSLRGSLRSSLQEIFVKKQQTLSSSCECRNVVLEHMSAALAKNTKTLERNALCSIVDYPENNYTPLMTMTGLQDGVFTAEISMKHLPPGEDDLKIRVHNFKLEIFLVKGLESAGKAPSSNEYCGSLILPIFVNPSSLDVSIDPLKDIMSLKAFCK</sequence>